<reference evidence="1" key="1">
    <citation type="journal article" date="2020" name="mSystems">
        <title>Genome- and Community-Level Interaction Insights into Carbon Utilization and Element Cycling Functions of Hydrothermarchaeota in Hydrothermal Sediment.</title>
        <authorList>
            <person name="Zhou Z."/>
            <person name="Liu Y."/>
            <person name="Xu W."/>
            <person name="Pan J."/>
            <person name="Luo Z.H."/>
            <person name="Li M."/>
        </authorList>
    </citation>
    <scope>NUCLEOTIDE SEQUENCE [LARGE SCALE GENOMIC DNA]</scope>
    <source>
        <strain evidence="1">HyVt-458</strain>
    </source>
</reference>
<dbReference type="AlphaFoldDB" id="A0A831RU37"/>
<dbReference type="Proteomes" id="UP000886339">
    <property type="component" value="Unassembled WGS sequence"/>
</dbReference>
<organism evidence="1">
    <name type="scientific">Thiolapillus brandeum</name>
    <dbReference type="NCBI Taxonomy" id="1076588"/>
    <lineage>
        <taxon>Bacteria</taxon>
        <taxon>Pseudomonadati</taxon>
        <taxon>Pseudomonadota</taxon>
        <taxon>Gammaproteobacteria</taxon>
        <taxon>Chromatiales</taxon>
        <taxon>Sedimenticolaceae</taxon>
        <taxon>Thiolapillus</taxon>
    </lineage>
</organism>
<sequence length="70" mass="7631">MADTPSRDEQILSMIDEFVAVANRLKDEGNDTDLVNAAFMLASGNYATFLAAGNQGYLKEDGIRKIAEAY</sequence>
<dbReference type="Gene3D" id="1.10.287.3020">
    <property type="match status" value="1"/>
</dbReference>
<proteinExistence type="predicted"/>
<protein>
    <submittedName>
        <fullName evidence="1">DUF3144 domain-containing protein</fullName>
    </submittedName>
</protein>
<gene>
    <name evidence="1" type="ORF">ENJ12_09500</name>
</gene>
<evidence type="ECO:0000313" key="1">
    <source>
        <dbReference type="EMBL" id="HEC07076.1"/>
    </source>
</evidence>
<dbReference type="EMBL" id="DRLF01000327">
    <property type="protein sequence ID" value="HEC07076.1"/>
    <property type="molecule type" value="Genomic_DNA"/>
</dbReference>
<feature type="non-terminal residue" evidence="1">
    <location>
        <position position="70"/>
    </location>
</feature>
<name>A0A831RU37_9GAMM</name>
<comment type="caution">
    <text evidence="1">The sequence shown here is derived from an EMBL/GenBank/DDBJ whole genome shotgun (WGS) entry which is preliminary data.</text>
</comment>
<dbReference type="InterPro" id="IPR021490">
    <property type="entry name" value="DUF3144"/>
</dbReference>
<dbReference type="Pfam" id="PF11342">
    <property type="entry name" value="DUF3144"/>
    <property type="match status" value="1"/>
</dbReference>
<accession>A0A831RU37</accession>